<keyword evidence="2" id="KW-1185">Reference proteome</keyword>
<feature type="non-terminal residue" evidence="1">
    <location>
        <position position="1"/>
    </location>
</feature>
<organism evidence="1 2">
    <name type="scientific">Dentiscutata heterogama</name>
    <dbReference type="NCBI Taxonomy" id="1316150"/>
    <lineage>
        <taxon>Eukaryota</taxon>
        <taxon>Fungi</taxon>
        <taxon>Fungi incertae sedis</taxon>
        <taxon>Mucoromycota</taxon>
        <taxon>Glomeromycotina</taxon>
        <taxon>Glomeromycetes</taxon>
        <taxon>Diversisporales</taxon>
        <taxon>Gigasporaceae</taxon>
        <taxon>Dentiscutata</taxon>
    </lineage>
</organism>
<reference evidence="1" key="1">
    <citation type="submission" date="2021-06" db="EMBL/GenBank/DDBJ databases">
        <authorList>
            <person name="Kallberg Y."/>
            <person name="Tangrot J."/>
            <person name="Rosling A."/>
        </authorList>
    </citation>
    <scope>NUCLEOTIDE SEQUENCE</scope>
    <source>
        <strain evidence="1">IL203A</strain>
    </source>
</reference>
<sequence>DKDGEIILSYGKINLFIRNIKAPEMNELGSRIIFKSSDELGNLGNELTSEQKDPFIFGEKNFKERIDNEKVKIDEKEQGRWGWDFEYDKTLNYENGSNRKCRISYEENKRESENIKRARFDESGGECSNTKNVNGFGSQNMLLIYNEAGGGSGRNSGSGDNSTSSSLGTGNTEGSGNSTRSNLTNGTSTNNPTGNSGSGLTQKQKLALDEIFKNLQMQRTDNDDNDLEELRKVSRHLADLLNIENINKKQIY</sequence>
<comment type="caution">
    <text evidence="1">The sequence shown here is derived from an EMBL/GenBank/DDBJ whole genome shotgun (WGS) entry which is preliminary data.</text>
</comment>
<gene>
    <name evidence="1" type="ORF">DHETER_LOCUS1582</name>
</gene>
<dbReference type="EMBL" id="CAJVPU010000991">
    <property type="protein sequence ID" value="CAG8467997.1"/>
    <property type="molecule type" value="Genomic_DNA"/>
</dbReference>
<accession>A0ACA9KE93</accession>
<protein>
    <submittedName>
        <fullName evidence="1">9162_t:CDS:1</fullName>
    </submittedName>
</protein>
<name>A0ACA9KE93_9GLOM</name>
<evidence type="ECO:0000313" key="2">
    <source>
        <dbReference type="Proteomes" id="UP000789702"/>
    </source>
</evidence>
<dbReference type="Proteomes" id="UP000789702">
    <property type="component" value="Unassembled WGS sequence"/>
</dbReference>
<evidence type="ECO:0000313" key="1">
    <source>
        <dbReference type="EMBL" id="CAG8467997.1"/>
    </source>
</evidence>
<proteinExistence type="predicted"/>